<accession>A0A9Q9STN8</accession>
<sequence>MGDTMDLLASRVGISSISLGTFAVLISVRQNCRNRPPCSSGGWRLYSLCLKKTASWGMSLVMEFNVSQIQLNSLTQSILIIASAADQLLPSVRSAKGLVSGFPQGKMMVLPDSGHACLIETEVNLYNKISSAVENPCAWQKQKGMKTSGGG</sequence>
<name>A0A9Q9STN8_MOOP1</name>
<dbReference type="InterPro" id="IPR029058">
    <property type="entry name" value="AB_hydrolase_fold"/>
</dbReference>
<dbReference type="EMBL" id="CP017708">
    <property type="protein sequence ID" value="WAN69472.1"/>
    <property type="molecule type" value="Genomic_DNA"/>
</dbReference>
<evidence type="ECO:0008006" key="2">
    <source>
        <dbReference type="Google" id="ProtNLM"/>
    </source>
</evidence>
<dbReference type="Proteomes" id="UP000176944">
    <property type="component" value="Chromosome"/>
</dbReference>
<evidence type="ECO:0000313" key="1">
    <source>
        <dbReference type="EMBL" id="WAN69472.1"/>
    </source>
</evidence>
<reference evidence="1" key="2">
    <citation type="submission" date="2022-10" db="EMBL/GenBank/DDBJ databases">
        <authorList>
            <person name="Ngo T.-E."/>
        </authorList>
    </citation>
    <scope>NUCLEOTIDE SEQUENCE</scope>
    <source>
        <strain evidence="1">JHB</strain>
    </source>
</reference>
<dbReference type="SUPFAM" id="SSF53474">
    <property type="entry name" value="alpha/beta-Hydrolases"/>
    <property type="match status" value="1"/>
</dbReference>
<protein>
    <recommendedName>
        <fullName evidence="2">Peptidase S33 tripeptidyl aminopeptidase-like C-terminal domain-containing protein</fullName>
    </recommendedName>
</protein>
<reference evidence="1" key="1">
    <citation type="journal article" date="2017" name="Proc. Natl. Acad. Sci. U.S.A.">
        <title>Comparative genomics uncovers the prolific and distinctive metabolic potential of the cyanobacterial genus Moorea.</title>
        <authorList>
            <person name="Leao T."/>
            <person name="Castelao G."/>
            <person name="Korobeynikov A."/>
            <person name="Monroe E.A."/>
            <person name="Podell S."/>
            <person name="Glukhov E."/>
            <person name="Allen E.E."/>
            <person name="Gerwick W.H."/>
            <person name="Gerwick L."/>
        </authorList>
    </citation>
    <scope>NUCLEOTIDE SEQUENCE</scope>
    <source>
        <strain evidence="1">JHB</strain>
    </source>
</reference>
<proteinExistence type="predicted"/>
<gene>
    <name evidence="1" type="ORF">BJP36_35870</name>
</gene>
<dbReference type="AlphaFoldDB" id="A0A9Q9STN8"/>
<organism evidence="1">
    <name type="scientific">Moorena producens (strain JHB)</name>
    <dbReference type="NCBI Taxonomy" id="1454205"/>
    <lineage>
        <taxon>Bacteria</taxon>
        <taxon>Bacillati</taxon>
        <taxon>Cyanobacteriota</taxon>
        <taxon>Cyanophyceae</taxon>
        <taxon>Coleofasciculales</taxon>
        <taxon>Coleofasciculaceae</taxon>
        <taxon>Moorena</taxon>
    </lineage>
</organism>